<evidence type="ECO:0000313" key="7">
    <source>
        <dbReference type="EMBL" id="EFM82973.1"/>
    </source>
</evidence>
<keyword evidence="3" id="KW-0815">Transposition</keyword>
<organism evidence="7 8">
    <name type="scientific">Enterococcus faecalis TX4248</name>
    <dbReference type="NCBI Taxonomy" id="749495"/>
    <lineage>
        <taxon>Bacteria</taxon>
        <taxon>Bacillati</taxon>
        <taxon>Bacillota</taxon>
        <taxon>Bacilli</taxon>
        <taxon>Lactobacillales</taxon>
        <taxon>Enterococcaceae</taxon>
        <taxon>Enterococcus</taxon>
    </lineage>
</organism>
<dbReference type="InterPro" id="IPR001584">
    <property type="entry name" value="Integrase_cat-core"/>
</dbReference>
<dbReference type="PROSITE" id="PS01043">
    <property type="entry name" value="TRANSPOSASE_IS30"/>
    <property type="match status" value="1"/>
</dbReference>
<dbReference type="AlphaFoldDB" id="A0A125W6Q3"/>
<dbReference type="GO" id="GO:0006313">
    <property type="term" value="P:DNA transposition"/>
    <property type="evidence" value="ECO:0007669"/>
    <property type="project" value="InterPro"/>
</dbReference>
<protein>
    <submittedName>
        <fullName evidence="7">Integrase core domain protein</fullName>
    </submittedName>
</protein>
<dbReference type="GO" id="GO:0015074">
    <property type="term" value="P:DNA integration"/>
    <property type="evidence" value="ECO:0007669"/>
    <property type="project" value="InterPro"/>
</dbReference>
<dbReference type="Proteomes" id="UP000004846">
    <property type="component" value="Unassembled WGS sequence"/>
</dbReference>
<dbReference type="InterPro" id="IPR025246">
    <property type="entry name" value="IS30-like_HTH"/>
</dbReference>
<evidence type="ECO:0000256" key="5">
    <source>
        <dbReference type="ARBA" id="ARBA00023172"/>
    </source>
</evidence>
<dbReference type="InterPro" id="IPR001598">
    <property type="entry name" value="Transposase_IS30_CS"/>
</dbReference>
<evidence type="ECO:0000256" key="4">
    <source>
        <dbReference type="ARBA" id="ARBA00023125"/>
    </source>
</evidence>
<evidence type="ECO:0000313" key="8">
    <source>
        <dbReference type="Proteomes" id="UP000004846"/>
    </source>
</evidence>
<dbReference type="InterPro" id="IPR053392">
    <property type="entry name" value="Transposase_IS30-like"/>
</dbReference>
<dbReference type="PANTHER" id="PTHR10948:SF23">
    <property type="entry name" value="TRANSPOSASE INSI FOR INSERTION SEQUENCE ELEMENT IS30A-RELATED"/>
    <property type="match status" value="1"/>
</dbReference>
<dbReference type="InterPro" id="IPR012337">
    <property type="entry name" value="RNaseH-like_sf"/>
</dbReference>
<comment type="similarity">
    <text evidence="2">Belongs to the transposase IS30 family.</text>
</comment>
<dbReference type="InterPro" id="IPR036397">
    <property type="entry name" value="RNaseH_sf"/>
</dbReference>
<gene>
    <name evidence="7" type="ORF">HMPREF9498_01443</name>
</gene>
<feature type="domain" description="Integrase catalytic" evidence="6">
    <location>
        <begin position="165"/>
        <end position="327"/>
    </location>
</feature>
<dbReference type="HOGENOM" id="CLU_035706_0_1_9"/>
<keyword evidence="4" id="KW-0238">DNA-binding</keyword>
<accession>A0A125W6Q3</accession>
<dbReference type="PROSITE" id="PS50994">
    <property type="entry name" value="INTEGRASE"/>
    <property type="match status" value="1"/>
</dbReference>
<dbReference type="NCBIfam" id="NF033563">
    <property type="entry name" value="transpos_IS30"/>
    <property type="match status" value="1"/>
</dbReference>
<reference evidence="7 8" key="1">
    <citation type="submission" date="2010-07" db="EMBL/GenBank/DDBJ databases">
        <authorList>
            <person name="Sid Ahmed O."/>
        </authorList>
    </citation>
    <scope>NUCLEOTIDE SEQUENCE [LARGE SCALE GENOMIC DNA]</scope>
    <source>
        <strain evidence="7 8">TX4248</strain>
    </source>
</reference>
<dbReference type="InterPro" id="IPR051917">
    <property type="entry name" value="Transposase-Integrase"/>
</dbReference>
<comment type="function">
    <text evidence="1">Required for the transposition of the insertion element.</text>
</comment>
<sequence length="331" mass="38612">MTSYKHITTGERELIFLYSNMGYSIRRIGKLLKRSASTISRELRRHSGQGFAYSPSNAQRRYNRNKKKCGRKRLLDTSIIKPMIQTLFIDYQWSPEQISNRLKLECPEEFVSYNTIYRAIYRGDFNHCVSSNSRGALTRLRRRGKKYGIKKYQDGRGHFYDARSIHDWPDEAIERKECGHWEADTVLGKAGKACVVTLVDRKSRFLLIGKSERKKAVEVANTIKNLLSSIPMNKRKTLTPDRGQEFAHYERISTENQIDCYFADPSSPWQRGTNENTNGLVREYLPKSVDMTPISDEFIESVAFKINNRPRKCLGWKTPYEVFYKKVLHLI</sequence>
<evidence type="ECO:0000256" key="2">
    <source>
        <dbReference type="ARBA" id="ARBA00006363"/>
    </source>
</evidence>
<evidence type="ECO:0000259" key="6">
    <source>
        <dbReference type="PROSITE" id="PS50994"/>
    </source>
</evidence>
<dbReference type="GO" id="GO:0005829">
    <property type="term" value="C:cytosol"/>
    <property type="evidence" value="ECO:0007669"/>
    <property type="project" value="TreeGrafter"/>
</dbReference>
<dbReference type="GO" id="GO:0003677">
    <property type="term" value="F:DNA binding"/>
    <property type="evidence" value="ECO:0007669"/>
    <property type="project" value="UniProtKB-KW"/>
</dbReference>
<dbReference type="SUPFAM" id="SSF53098">
    <property type="entry name" value="Ribonuclease H-like"/>
    <property type="match status" value="1"/>
</dbReference>
<dbReference type="Pfam" id="PF00665">
    <property type="entry name" value="rve"/>
    <property type="match status" value="1"/>
</dbReference>
<dbReference type="Pfam" id="PF13936">
    <property type="entry name" value="HTH_38"/>
    <property type="match status" value="1"/>
</dbReference>
<evidence type="ECO:0000256" key="3">
    <source>
        <dbReference type="ARBA" id="ARBA00022578"/>
    </source>
</evidence>
<comment type="caution">
    <text evidence="7">The sequence shown here is derived from an EMBL/GenBank/DDBJ whole genome shotgun (WGS) entry which is preliminary data.</text>
</comment>
<dbReference type="EMBL" id="AEBR01000040">
    <property type="protein sequence ID" value="EFM82973.1"/>
    <property type="molecule type" value="Genomic_DNA"/>
</dbReference>
<evidence type="ECO:0000256" key="1">
    <source>
        <dbReference type="ARBA" id="ARBA00002190"/>
    </source>
</evidence>
<dbReference type="GO" id="GO:0004803">
    <property type="term" value="F:transposase activity"/>
    <property type="evidence" value="ECO:0007669"/>
    <property type="project" value="InterPro"/>
</dbReference>
<dbReference type="SUPFAM" id="SSF46689">
    <property type="entry name" value="Homeodomain-like"/>
    <property type="match status" value="1"/>
</dbReference>
<dbReference type="Gene3D" id="3.30.420.10">
    <property type="entry name" value="Ribonuclease H-like superfamily/Ribonuclease H"/>
    <property type="match status" value="1"/>
</dbReference>
<keyword evidence="5" id="KW-0233">DNA recombination</keyword>
<dbReference type="RefSeq" id="WP_002402169.1">
    <property type="nucleotide sequence ID" value="NZ_GL454441.1"/>
</dbReference>
<name>A0A125W6Q3_ENTFL</name>
<dbReference type="PANTHER" id="PTHR10948">
    <property type="entry name" value="TRANSPOSASE"/>
    <property type="match status" value="1"/>
</dbReference>
<proteinExistence type="inferred from homology"/>
<dbReference type="InterPro" id="IPR009057">
    <property type="entry name" value="Homeodomain-like_sf"/>
</dbReference>